<keyword evidence="3" id="KW-0238">DNA-binding</keyword>
<dbReference type="Gene3D" id="3.40.190.10">
    <property type="entry name" value="Periplasmic binding protein-like II"/>
    <property type="match status" value="2"/>
</dbReference>
<dbReference type="PANTHER" id="PTHR30537:SF58">
    <property type="entry name" value="HTH-TYPE TRANSCRIPTIONAL REGULATOR PERR"/>
    <property type="match status" value="1"/>
</dbReference>
<dbReference type="PRINTS" id="PR00039">
    <property type="entry name" value="HTHLYSR"/>
</dbReference>
<keyword evidence="4" id="KW-0804">Transcription</keyword>
<dbReference type="InterPro" id="IPR036388">
    <property type="entry name" value="WH-like_DNA-bd_sf"/>
</dbReference>
<proteinExistence type="inferred from homology"/>
<dbReference type="PANTHER" id="PTHR30537">
    <property type="entry name" value="HTH-TYPE TRANSCRIPTIONAL REGULATOR"/>
    <property type="match status" value="1"/>
</dbReference>
<evidence type="ECO:0000259" key="5">
    <source>
        <dbReference type="PROSITE" id="PS50931"/>
    </source>
</evidence>
<dbReference type="InterPro" id="IPR000847">
    <property type="entry name" value="LysR_HTH_N"/>
</dbReference>
<feature type="domain" description="HTH lysR-type" evidence="5">
    <location>
        <begin position="5"/>
        <end position="62"/>
    </location>
</feature>
<dbReference type="InterPro" id="IPR058163">
    <property type="entry name" value="LysR-type_TF_proteobact-type"/>
</dbReference>
<dbReference type="SUPFAM" id="SSF46785">
    <property type="entry name" value="Winged helix' DNA-binding domain"/>
    <property type="match status" value="1"/>
</dbReference>
<evidence type="ECO:0000256" key="3">
    <source>
        <dbReference type="ARBA" id="ARBA00023125"/>
    </source>
</evidence>
<dbReference type="GO" id="GO:0006351">
    <property type="term" value="P:DNA-templated transcription"/>
    <property type="evidence" value="ECO:0007669"/>
    <property type="project" value="TreeGrafter"/>
</dbReference>
<accession>A0A1U7JDW4</accession>
<dbReference type="SUPFAM" id="SSF53850">
    <property type="entry name" value="Periplasmic binding protein-like II"/>
    <property type="match status" value="1"/>
</dbReference>
<gene>
    <name evidence="6" type="ORF">A3843_16360</name>
</gene>
<comment type="caution">
    <text evidence="6">The sequence shown here is derived from an EMBL/GenBank/DDBJ whole genome shotgun (WGS) entry which is preliminary data.</text>
</comment>
<keyword evidence="2" id="KW-0805">Transcription regulation</keyword>
<dbReference type="Pfam" id="PF03466">
    <property type="entry name" value="LysR_substrate"/>
    <property type="match status" value="1"/>
</dbReference>
<evidence type="ECO:0000256" key="2">
    <source>
        <dbReference type="ARBA" id="ARBA00023015"/>
    </source>
</evidence>
<evidence type="ECO:0000313" key="6">
    <source>
        <dbReference type="EMBL" id="OKL42895.1"/>
    </source>
</evidence>
<protein>
    <recommendedName>
        <fullName evidence="5">HTH lysR-type domain-containing protein</fullName>
    </recommendedName>
</protein>
<evidence type="ECO:0000256" key="1">
    <source>
        <dbReference type="ARBA" id="ARBA00009437"/>
    </source>
</evidence>
<dbReference type="PROSITE" id="PS50931">
    <property type="entry name" value="HTH_LYSR"/>
    <property type="match status" value="1"/>
</dbReference>
<dbReference type="GO" id="GO:0043565">
    <property type="term" value="F:sequence-specific DNA binding"/>
    <property type="evidence" value="ECO:0007669"/>
    <property type="project" value="TreeGrafter"/>
</dbReference>
<dbReference type="Pfam" id="PF00126">
    <property type="entry name" value="HTH_1"/>
    <property type="match status" value="1"/>
</dbReference>
<dbReference type="Gene3D" id="1.10.10.10">
    <property type="entry name" value="Winged helix-like DNA-binding domain superfamily/Winged helix DNA-binding domain"/>
    <property type="match status" value="1"/>
</dbReference>
<dbReference type="Proteomes" id="UP000185783">
    <property type="component" value="Unassembled WGS sequence"/>
</dbReference>
<dbReference type="FunFam" id="1.10.10.10:FF:000038">
    <property type="entry name" value="Glycine cleavage system transcriptional activator"/>
    <property type="match status" value="1"/>
</dbReference>
<dbReference type="InterPro" id="IPR005119">
    <property type="entry name" value="LysR_subst-bd"/>
</dbReference>
<dbReference type="RefSeq" id="WP_028482328.1">
    <property type="nucleotide sequence ID" value="NZ_LVVZ01000026.1"/>
</dbReference>
<keyword evidence="7" id="KW-1185">Reference proteome</keyword>
<dbReference type="AlphaFoldDB" id="A0A1U7JDW4"/>
<dbReference type="STRING" id="197461.A3843_16360"/>
<organism evidence="6 7">
    <name type="scientific">Pseudovibrio exalbescens</name>
    <dbReference type="NCBI Taxonomy" id="197461"/>
    <lineage>
        <taxon>Bacteria</taxon>
        <taxon>Pseudomonadati</taxon>
        <taxon>Pseudomonadota</taxon>
        <taxon>Alphaproteobacteria</taxon>
        <taxon>Hyphomicrobiales</taxon>
        <taxon>Stappiaceae</taxon>
        <taxon>Pseudovibrio</taxon>
    </lineage>
</organism>
<evidence type="ECO:0000313" key="7">
    <source>
        <dbReference type="Proteomes" id="UP000185783"/>
    </source>
</evidence>
<dbReference type="GO" id="GO:0003700">
    <property type="term" value="F:DNA-binding transcription factor activity"/>
    <property type="evidence" value="ECO:0007669"/>
    <property type="project" value="InterPro"/>
</dbReference>
<reference evidence="6 7" key="1">
    <citation type="submission" date="2016-03" db="EMBL/GenBank/DDBJ databases">
        <title>Genome sequence of Nesiotobacter sp. nov., a moderately halophilic alphaproteobacterium isolated from the Yellow Sea, China.</title>
        <authorList>
            <person name="Zhang G."/>
            <person name="Zhang R."/>
        </authorList>
    </citation>
    <scope>NUCLEOTIDE SEQUENCE [LARGE SCALE GENOMIC DNA]</scope>
    <source>
        <strain evidence="6 7">WB1-6</strain>
    </source>
</reference>
<name>A0A1U7JDW4_9HYPH</name>
<sequence length="300" mass="33445">MRKIPSLKALQAFDAAARLGSFSVAAEELNVTPSAISHQVRSLENELGVQLFERVNRSILLTEMGRRYGERVARGFNELEAASNAVDRSARADVLTIHCVPSLAKQWLMPRLPEFQRDNPGFDIRLNASPGAADLLSSEADFDIRFGEYPAQPGVRRVPFPPETMLVLCCPELADGPRPIRSPIDLAGHTLIHSEVNLFSWYNWFDAEGLLSLYQERGPRFDRSFMSINAAVNGAGIILESHFHVHEELAARQLVAPFGLTGYTIQGHSLNYMQSRTRLPKVGAFKTWFMHQLGIEDTTG</sequence>
<dbReference type="CDD" id="cd08432">
    <property type="entry name" value="PBP2_GcdR_TrpI_HvrB_AmpR_like"/>
    <property type="match status" value="1"/>
</dbReference>
<dbReference type="InterPro" id="IPR036390">
    <property type="entry name" value="WH_DNA-bd_sf"/>
</dbReference>
<dbReference type="EMBL" id="LVVZ01000026">
    <property type="protein sequence ID" value="OKL42895.1"/>
    <property type="molecule type" value="Genomic_DNA"/>
</dbReference>
<evidence type="ECO:0000256" key="4">
    <source>
        <dbReference type="ARBA" id="ARBA00023163"/>
    </source>
</evidence>
<comment type="similarity">
    <text evidence="1">Belongs to the LysR transcriptional regulatory family.</text>
</comment>